<dbReference type="InterPro" id="IPR027417">
    <property type="entry name" value="P-loop_NTPase"/>
</dbReference>
<feature type="domain" description="ABC transporter" evidence="4">
    <location>
        <begin position="2"/>
        <end position="212"/>
    </location>
</feature>
<gene>
    <name evidence="5" type="ORF">HYG85_02615</name>
</gene>
<evidence type="ECO:0000256" key="2">
    <source>
        <dbReference type="ARBA" id="ARBA00022741"/>
    </source>
</evidence>
<dbReference type="Proteomes" id="UP000677305">
    <property type="component" value="Chromosome"/>
</dbReference>
<keyword evidence="6" id="KW-1185">Reference proteome</keyword>
<keyword evidence="3 5" id="KW-0067">ATP-binding</keyword>
<evidence type="ECO:0000313" key="5">
    <source>
        <dbReference type="EMBL" id="QUH27864.1"/>
    </source>
</evidence>
<evidence type="ECO:0000256" key="3">
    <source>
        <dbReference type="ARBA" id="ARBA00022840"/>
    </source>
</evidence>
<proteinExistence type="predicted"/>
<dbReference type="RefSeq" id="WP_212692163.1">
    <property type="nucleotide sequence ID" value="NZ_CP058561.1"/>
</dbReference>
<dbReference type="InterPro" id="IPR003593">
    <property type="entry name" value="AAA+_ATPase"/>
</dbReference>
<evidence type="ECO:0000259" key="4">
    <source>
        <dbReference type="PROSITE" id="PS50893"/>
    </source>
</evidence>
<sequence>MFELQGVKFKHIIDLPSLKIQKNKITTLVGESGGGKTTILKLLNKMISPTEGKILFQGKPLDEIDSITHRRQVTMLSQTPIVFEGNIKDNLLAGLKFQDKEFPDDDCLKEILRKVQLNKNLDDDAELLSGGEKQRLSLGRILLLDSPVYLLDEPSSALDDSTEDLIIQMITKFVKENNKTLIMVTHSKEIANKYSDTIIKINKGKHKMEGDI</sequence>
<dbReference type="EMBL" id="CP058561">
    <property type="protein sequence ID" value="QUH27864.1"/>
    <property type="molecule type" value="Genomic_DNA"/>
</dbReference>
<organism evidence="5 6">
    <name type="scientific">Vallitalea guaymasensis</name>
    <dbReference type="NCBI Taxonomy" id="1185412"/>
    <lineage>
        <taxon>Bacteria</taxon>
        <taxon>Bacillati</taxon>
        <taxon>Bacillota</taxon>
        <taxon>Clostridia</taxon>
        <taxon>Lachnospirales</taxon>
        <taxon>Vallitaleaceae</taxon>
        <taxon>Vallitalea</taxon>
    </lineage>
</organism>
<dbReference type="PROSITE" id="PS50893">
    <property type="entry name" value="ABC_TRANSPORTER_2"/>
    <property type="match status" value="1"/>
</dbReference>
<name>A0A8J8SAR8_9FIRM</name>
<dbReference type="KEGG" id="vgu:HYG85_02615"/>
<dbReference type="SUPFAM" id="SSF52540">
    <property type="entry name" value="P-loop containing nucleoside triphosphate hydrolases"/>
    <property type="match status" value="1"/>
</dbReference>
<evidence type="ECO:0000313" key="6">
    <source>
        <dbReference type="Proteomes" id="UP000677305"/>
    </source>
</evidence>
<reference evidence="5 6" key="1">
    <citation type="submission" date="2020-07" db="EMBL/GenBank/DDBJ databases">
        <title>Vallitalea guaymasensis genome.</title>
        <authorList>
            <person name="Postec A."/>
        </authorList>
    </citation>
    <scope>NUCLEOTIDE SEQUENCE [LARGE SCALE GENOMIC DNA]</scope>
    <source>
        <strain evidence="5 6">Ra1766G1</strain>
    </source>
</reference>
<dbReference type="PANTHER" id="PTHR43423:SF1">
    <property type="entry name" value="ABC TRANSPORTER I FAMILY MEMBER 17"/>
    <property type="match status" value="1"/>
</dbReference>
<dbReference type="Gene3D" id="3.40.50.300">
    <property type="entry name" value="P-loop containing nucleotide triphosphate hydrolases"/>
    <property type="match status" value="1"/>
</dbReference>
<dbReference type="PANTHER" id="PTHR43423">
    <property type="entry name" value="ABC TRANSPORTER I FAMILY MEMBER 17"/>
    <property type="match status" value="1"/>
</dbReference>
<keyword evidence="1" id="KW-0813">Transport</keyword>
<keyword evidence="2" id="KW-0547">Nucleotide-binding</keyword>
<dbReference type="InterPro" id="IPR017871">
    <property type="entry name" value="ABC_transporter-like_CS"/>
</dbReference>
<dbReference type="GO" id="GO:0016887">
    <property type="term" value="F:ATP hydrolysis activity"/>
    <property type="evidence" value="ECO:0007669"/>
    <property type="project" value="InterPro"/>
</dbReference>
<dbReference type="PROSITE" id="PS00211">
    <property type="entry name" value="ABC_TRANSPORTER_1"/>
    <property type="match status" value="1"/>
</dbReference>
<dbReference type="InterPro" id="IPR003439">
    <property type="entry name" value="ABC_transporter-like_ATP-bd"/>
</dbReference>
<accession>A0A8J8SAR8</accession>
<dbReference type="GO" id="GO:0005524">
    <property type="term" value="F:ATP binding"/>
    <property type="evidence" value="ECO:0007669"/>
    <property type="project" value="UniProtKB-KW"/>
</dbReference>
<protein>
    <submittedName>
        <fullName evidence="5">ATP-binding cassette domain-containing protein</fullName>
    </submittedName>
</protein>
<dbReference type="Pfam" id="PF00005">
    <property type="entry name" value="ABC_tran"/>
    <property type="match status" value="1"/>
</dbReference>
<dbReference type="AlphaFoldDB" id="A0A8J8SAR8"/>
<evidence type="ECO:0000256" key="1">
    <source>
        <dbReference type="ARBA" id="ARBA00022448"/>
    </source>
</evidence>
<dbReference type="SMART" id="SM00382">
    <property type="entry name" value="AAA"/>
    <property type="match status" value="1"/>
</dbReference>